<evidence type="ECO:0000313" key="2">
    <source>
        <dbReference type="Proteomes" id="UP000202782"/>
    </source>
</evidence>
<accession>A5IZP6</accession>
<gene>
    <name evidence="1" type="primary">orf44</name>
    <name evidence="1" type="ORF">SlGVgp044</name>
</gene>
<dbReference type="GeneID" id="5184216"/>
<dbReference type="KEGG" id="vg:5184216"/>
<organism evidence="1 2">
    <name type="scientific">Spodoptera litura granulovirus</name>
    <dbReference type="NCBI Taxonomy" id="359919"/>
    <lineage>
        <taxon>Viruses</taxon>
        <taxon>Viruses incertae sedis</taxon>
        <taxon>Naldaviricetes</taxon>
        <taxon>Lefavirales</taxon>
        <taxon>Baculoviridae</taxon>
        <taxon>Betabaculovirus</taxon>
        <taxon>Betabaculovirus spliturae</taxon>
    </lineage>
</organism>
<dbReference type="Proteomes" id="UP000202782">
    <property type="component" value="Segment"/>
</dbReference>
<name>A5IZP6_9BBAC</name>
<sequence>MEHLSSKDYTYVSPTFGTRDKYLLISHTDVMDKMLLAKKTFEHIAKTHNICISLDYVEQWDQKFTEADSIVKTFKHLPIMIGDYDLFKLYPIDINADDYEYVQDDIVKNKYLNNVYYEMKKVK</sequence>
<dbReference type="RefSeq" id="YP_001256995.1">
    <property type="nucleotide sequence ID" value="NC_009503.1"/>
</dbReference>
<protein>
    <submittedName>
        <fullName evidence="1">Uncharacterized protein</fullName>
    </submittedName>
</protein>
<keyword evidence="2" id="KW-1185">Reference proteome</keyword>
<proteinExistence type="predicted"/>
<dbReference type="EMBL" id="DQ288858">
    <property type="protein sequence ID" value="ABQ51987.1"/>
    <property type="molecule type" value="Genomic_DNA"/>
</dbReference>
<evidence type="ECO:0000313" key="1">
    <source>
        <dbReference type="EMBL" id="ABQ51987.1"/>
    </source>
</evidence>
<reference evidence="1 2" key="1">
    <citation type="journal article" date="2008" name="J. Microbiol.">
        <title>Molecular and phylogenetic characterization of Spodoptera litura granulovirus.</title>
        <authorList>
            <person name="Wang Y."/>
            <person name="Choi J.Y."/>
            <person name="Roh J.Y."/>
            <person name="Woo S.D."/>
            <person name="Jin B.R."/>
            <person name="Je Y.H."/>
        </authorList>
    </citation>
    <scope>NUCLEOTIDE SEQUENCE [LARGE SCALE GENOMIC DNA]</scope>
    <source>
        <strain evidence="1">SlGV-K1</strain>
    </source>
</reference>